<comment type="caution">
    <text evidence="1">The sequence shown here is derived from an EMBL/GenBank/DDBJ whole genome shotgun (WGS) entry which is preliminary data.</text>
</comment>
<dbReference type="PATRIC" id="fig|1341157.4.peg.1157"/>
<name>W7UK88_RUMFL</name>
<evidence type="ECO:0000313" key="2">
    <source>
        <dbReference type="Proteomes" id="UP000019365"/>
    </source>
</evidence>
<dbReference type="EMBL" id="ATAX01000017">
    <property type="protein sequence ID" value="EWM54183.1"/>
    <property type="molecule type" value="Genomic_DNA"/>
</dbReference>
<proteinExistence type="predicted"/>
<keyword evidence="2" id="KW-1185">Reference proteome</keyword>
<gene>
    <name evidence="1" type="ORF">RF007C_02590</name>
</gene>
<reference evidence="1 2" key="1">
    <citation type="journal article" date="2014" name="PLoS ONE">
        <title>Rumen cellulosomics: divergent fiber-degrading strategies revealed by comparative genome-wide analysis of six ruminococcal strains.</title>
        <authorList>
            <person name="Dassa B."/>
            <person name="Borovok I."/>
            <person name="Ruimy-Israeli V."/>
            <person name="Lamed R."/>
            <person name="Flint H.J."/>
            <person name="Duncan S.H."/>
            <person name="Henrissat B."/>
            <person name="Coutinho P."/>
            <person name="Morrison M."/>
            <person name="Mosoni P."/>
            <person name="Yeoman C.J."/>
            <person name="White B.A."/>
            <person name="Bayer E.A."/>
        </authorList>
    </citation>
    <scope>NUCLEOTIDE SEQUENCE [LARGE SCALE GENOMIC DNA]</scope>
    <source>
        <strain evidence="1 2">007c</strain>
    </source>
</reference>
<dbReference type="Proteomes" id="UP000019365">
    <property type="component" value="Unassembled WGS sequence"/>
</dbReference>
<dbReference type="OrthoDB" id="1431004at2"/>
<organism evidence="1 2">
    <name type="scientific">Ruminococcus flavefaciens 007c</name>
    <dbReference type="NCBI Taxonomy" id="1341157"/>
    <lineage>
        <taxon>Bacteria</taxon>
        <taxon>Bacillati</taxon>
        <taxon>Bacillota</taxon>
        <taxon>Clostridia</taxon>
        <taxon>Eubacteriales</taxon>
        <taxon>Oscillospiraceae</taxon>
        <taxon>Ruminococcus</taxon>
    </lineage>
</organism>
<dbReference type="RefSeq" id="WP_037298030.1">
    <property type="nucleotide sequence ID" value="NZ_ATAX01000017.1"/>
</dbReference>
<evidence type="ECO:0000313" key="1">
    <source>
        <dbReference type="EMBL" id="EWM54183.1"/>
    </source>
</evidence>
<accession>W7UK88</accession>
<dbReference type="AlphaFoldDB" id="W7UK88"/>
<protein>
    <submittedName>
        <fullName evidence="1">Uncharacterized protein</fullName>
    </submittedName>
</protein>
<sequence>MKQIQIGDYLFMSCDEKDKKNIVNDFIKNESVTFLEYYQFLLNGGFDELEKQLFEHFKIKKWPSITNDDIICSILPKSEPDRINKRKKKDYYIANAYCAFDVLKQIYSLELYNQLKNISSTYYFTYYLILKNIMMDIDQLKNLYSNLIENDFRYPASVNRPIHTMELHNVLRQAVYGNISFHSFADYETAAPIAVIRQIIELRIRRAIGVLGYIDESSNNIYPLKMTKVFEIIKQYPDIIFPNHLTYLERIYQWSNLYIHSGKGDFAWITFFLEKYLRPLSFGDRKKDGNWSFKNAITVTKETLDNIKQDIQNLNPNLQLLTCDPECELTERQD</sequence>